<keyword evidence="2" id="KW-1185">Reference proteome</keyword>
<dbReference type="NCBIfam" id="TIGR03853">
    <property type="entry name" value="matur_matur"/>
    <property type="match status" value="1"/>
</dbReference>
<dbReference type="Proteomes" id="UP000073601">
    <property type="component" value="Unassembled WGS sequence"/>
</dbReference>
<dbReference type="EMBL" id="FIZY01000020">
    <property type="protein sequence ID" value="CZF82956.1"/>
    <property type="molecule type" value="Genomic_DNA"/>
</dbReference>
<name>A0A128F9H6_9GAMM</name>
<gene>
    <name evidence="1" type="ORF">GMA8713_02426</name>
</gene>
<dbReference type="OrthoDB" id="285410at2"/>
<protein>
    <recommendedName>
        <fullName evidence="3">Metal-binding protein</fullName>
    </recommendedName>
</protein>
<organism evidence="1 2">
    <name type="scientific">Grimontia marina</name>
    <dbReference type="NCBI Taxonomy" id="646534"/>
    <lineage>
        <taxon>Bacteria</taxon>
        <taxon>Pseudomonadati</taxon>
        <taxon>Pseudomonadota</taxon>
        <taxon>Gammaproteobacteria</taxon>
        <taxon>Vibrionales</taxon>
        <taxon>Vibrionaceae</taxon>
        <taxon>Grimontia</taxon>
    </lineage>
</organism>
<dbReference type="RefSeq" id="WP_046303395.1">
    <property type="nucleotide sequence ID" value="NZ_CAWRCI010000020.1"/>
</dbReference>
<dbReference type="InterPro" id="IPR019620">
    <property type="entry name" value="Metal-bd_prot_put"/>
</dbReference>
<evidence type="ECO:0000313" key="1">
    <source>
        <dbReference type="EMBL" id="CZF82956.1"/>
    </source>
</evidence>
<proteinExistence type="predicted"/>
<evidence type="ECO:0008006" key="3">
    <source>
        <dbReference type="Google" id="ProtNLM"/>
    </source>
</evidence>
<dbReference type="AlphaFoldDB" id="A0A128F9H6"/>
<evidence type="ECO:0000313" key="2">
    <source>
        <dbReference type="Proteomes" id="UP000073601"/>
    </source>
</evidence>
<reference evidence="2" key="1">
    <citation type="submission" date="2016-02" db="EMBL/GenBank/DDBJ databases">
        <authorList>
            <person name="Rodrigo-Torres Lidia"/>
            <person name="Arahal R.David."/>
        </authorList>
    </citation>
    <scope>NUCLEOTIDE SEQUENCE [LARGE SCALE GENOMIC DNA]</scope>
    <source>
        <strain evidence="2">CECT 8713</strain>
    </source>
</reference>
<accession>A0A128F9H6</accession>
<sequence>MPASIHVHEILNHLKQQPMSEQALTHWVDGQWGASARFHTCSQQGLSFSEVLEFLRRRKKIFEDMGAISVNEARVCNH</sequence>
<dbReference type="Pfam" id="PF10678">
    <property type="entry name" value="DUF2492"/>
    <property type="match status" value="1"/>
</dbReference>